<evidence type="ECO:0000256" key="8">
    <source>
        <dbReference type="ARBA" id="ARBA00023049"/>
    </source>
</evidence>
<dbReference type="InterPro" id="IPR023358">
    <property type="entry name" value="Peptidase_M18_dom2"/>
</dbReference>
<evidence type="ECO:0000256" key="7">
    <source>
        <dbReference type="ARBA" id="ARBA00022833"/>
    </source>
</evidence>
<organism evidence="12 13">
    <name type="scientific">Kocuria tytonicola</name>
    <dbReference type="NCBI Taxonomy" id="2055946"/>
    <lineage>
        <taxon>Bacteria</taxon>
        <taxon>Bacillati</taxon>
        <taxon>Actinomycetota</taxon>
        <taxon>Actinomycetes</taxon>
        <taxon>Micrococcales</taxon>
        <taxon>Micrococcaceae</taxon>
        <taxon>Kocuria</taxon>
    </lineage>
</organism>
<dbReference type="AlphaFoldDB" id="A0A3L9KYF4"/>
<accession>A0A3L9KYF4</accession>
<evidence type="ECO:0000313" key="13">
    <source>
        <dbReference type="Proteomes" id="UP000277871"/>
    </source>
</evidence>
<evidence type="ECO:0000256" key="4">
    <source>
        <dbReference type="ARBA" id="ARBA00022670"/>
    </source>
</evidence>
<keyword evidence="3 9" id="KW-0031">Aminopeptidase</keyword>
<dbReference type="Gene3D" id="3.40.630.10">
    <property type="entry name" value="Zn peptidases"/>
    <property type="match status" value="1"/>
</dbReference>
<dbReference type="GO" id="GO:0004177">
    <property type="term" value="F:aminopeptidase activity"/>
    <property type="evidence" value="ECO:0007669"/>
    <property type="project" value="UniProtKB-KW"/>
</dbReference>
<dbReference type="RefSeq" id="WP_121865129.1">
    <property type="nucleotide sequence ID" value="NZ_RDEX01000003.1"/>
</dbReference>
<feature type="compositionally biased region" description="Polar residues" evidence="11">
    <location>
        <begin position="242"/>
        <end position="273"/>
    </location>
</feature>
<feature type="compositionally biased region" description="Low complexity" evidence="11">
    <location>
        <begin position="13"/>
        <end position="37"/>
    </location>
</feature>
<dbReference type="NCBIfam" id="NF002759">
    <property type="entry name" value="PRK02813.1"/>
    <property type="match status" value="1"/>
</dbReference>
<dbReference type="GO" id="GO:0008237">
    <property type="term" value="F:metallopeptidase activity"/>
    <property type="evidence" value="ECO:0007669"/>
    <property type="project" value="UniProtKB-KW"/>
</dbReference>
<dbReference type="EMBL" id="RDEX01000003">
    <property type="protein sequence ID" value="RLY91653.1"/>
    <property type="molecule type" value="Genomic_DNA"/>
</dbReference>
<keyword evidence="7 9" id="KW-0862">Zinc</keyword>
<dbReference type="InterPro" id="IPR001948">
    <property type="entry name" value="Peptidase_M18"/>
</dbReference>
<keyword evidence="5 9" id="KW-0479">Metal-binding</keyword>
<proteinExistence type="inferred from homology"/>
<keyword evidence="13" id="KW-1185">Reference proteome</keyword>
<dbReference type="Pfam" id="PF02127">
    <property type="entry name" value="Peptidase_M18"/>
    <property type="match status" value="1"/>
</dbReference>
<name>A0A3L9KYF4_9MICC</name>
<dbReference type="Gene3D" id="2.30.250.10">
    <property type="entry name" value="Aminopeptidase i, Domain 2"/>
    <property type="match status" value="1"/>
</dbReference>
<dbReference type="PANTHER" id="PTHR28570:SF3">
    <property type="entry name" value="ASPARTYL AMINOPEPTIDASE"/>
    <property type="match status" value="1"/>
</dbReference>
<comment type="cofactor">
    <cofactor evidence="1 10">
        <name>Zn(2+)</name>
        <dbReference type="ChEBI" id="CHEBI:29105"/>
    </cofactor>
</comment>
<evidence type="ECO:0000256" key="1">
    <source>
        <dbReference type="ARBA" id="ARBA00001947"/>
    </source>
</evidence>
<evidence type="ECO:0000256" key="5">
    <source>
        <dbReference type="ARBA" id="ARBA00022723"/>
    </source>
</evidence>
<evidence type="ECO:0000256" key="9">
    <source>
        <dbReference type="RuleBase" id="RU004386"/>
    </source>
</evidence>
<evidence type="ECO:0000256" key="10">
    <source>
        <dbReference type="RuleBase" id="RU004387"/>
    </source>
</evidence>
<evidence type="ECO:0000256" key="6">
    <source>
        <dbReference type="ARBA" id="ARBA00022801"/>
    </source>
</evidence>
<feature type="region of interest" description="Disordered" evidence="11">
    <location>
        <begin position="1"/>
        <end position="38"/>
    </location>
</feature>
<evidence type="ECO:0000256" key="11">
    <source>
        <dbReference type="SAM" id="MobiDB-lite"/>
    </source>
</evidence>
<dbReference type="SUPFAM" id="SSF101821">
    <property type="entry name" value="Aminopeptidase/glucanase lid domain"/>
    <property type="match status" value="1"/>
</dbReference>
<keyword evidence="6 9" id="KW-0378">Hydrolase</keyword>
<dbReference type="EC" id="3.4.11.-" evidence="10"/>
<reference evidence="12 13" key="1">
    <citation type="submission" date="2018-10" db="EMBL/GenBank/DDBJ databases">
        <title>Kocuria tytonicola, new bacteria from the preen glands of American barn owls (Tyto furcata).</title>
        <authorList>
            <person name="Braun M.S."/>
            <person name="Wang E."/>
            <person name="Zimmermann S."/>
            <person name="Boutin S."/>
            <person name="Wagner H."/>
            <person name="Wink M."/>
        </authorList>
    </citation>
    <scope>NUCLEOTIDE SEQUENCE [LARGE SCALE GENOMIC DNA]</scope>
    <source>
        <strain evidence="12 13">473</strain>
    </source>
</reference>
<evidence type="ECO:0000256" key="2">
    <source>
        <dbReference type="ARBA" id="ARBA00008290"/>
    </source>
</evidence>
<comment type="similarity">
    <text evidence="2 9">Belongs to the peptidase M18 family.</text>
</comment>
<feature type="region of interest" description="Disordered" evidence="11">
    <location>
        <begin position="238"/>
        <end position="274"/>
    </location>
</feature>
<keyword evidence="4 9" id="KW-0645">Protease</keyword>
<gene>
    <name evidence="12" type="ORF">EAE32_10500</name>
</gene>
<dbReference type="PRINTS" id="PR00932">
    <property type="entry name" value="AMINO1PTASE"/>
</dbReference>
<sequence length="512" mass="53358">MTDTTDTTVPGDASTAAGTRSATTPSAATTPPGATAPDVPAHAAFARQLGEFVTASPSSYHAVAAAARELDAAGFTALSETAPWDELAPGRWYTVRDGALIAWVTPSGAAPGTGYRILGAHTDSPGFKLKPRPTTVTHRWYQAGVEVYGGALLNSWLDRDLRFAGRLVVRDGNGGTRELLTATGPVARIPQLAIHLDRSVNEALTLDRQRHVQPVWGVGDAQDADVLAALAEATLAPVAGSGSANPTRETPSTWETAASGKNSTAQDVGTTGANPVLGSLDPADILGYDITVADTQAPELIGAQQNLLASGRLDNLTSVFAGLRAMVEHAEELESARQISVLAAFDHEEVGSATRSGAGGPFLEDVLVRIGAALGESRDDQLRALANSVCLSSDAGHLVHPNYQGHHDPVNTPEPSRGPLLKINAQQRYTTDSVGAALWAQACERAGVPYQEFVSNNTVPCGSTIGPITATRLGIRTLDVGVGLLSMHSARELVHTADLHALRGAIGGFWRA</sequence>
<protein>
    <recommendedName>
        <fullName evidence="10">M18 family aminopeptidase</fullName>
        <ecNumber evidence="10">3.4.11.-</ecNumber>
    </recommendedName>
</protein>
<evidence type="ECO:0000256" key="3">
    <source>
        <dbReference type="ARBA" id="ARBA00022438"/>
    </source>
</evidence>
<keyword evidence="8 9" id="KW-0482">Metalloprotease</keyword>
<dbReference type="GO" id="GO:0008270">
    <property type="term" value="F:zinc ion binding"/>
    <property type="evidence" value="ECO:0007669"/>
    <property type="project" value="InterPro"/>
</dbReference>
<dbReference type="GO" id="GO:0006508">
    <property type="term" value="P:proteolysis"/>
    <property type="evidence" value="ECO:0007669"/>
    <property type="project" value="UniProtKB-KW"/>
</dbReference>
<dbReference type="SUPFAM" id="SSF53187">
    <property type="entry name" value="Zn-dependent exopeptidases"/>
    <property type="match status" value="1"/>
</dbReference>
<comment type="caution">
    <text evidence="12">The sequence shown here is derived from an EMBL/GenBank/DDBJ whole genome shotgun (WGS) entry which is preliminary data.</text>
</comment>
<dbReference type="Proteomes" id="UP000277871">
    <property type="component" value="Unassembled WGS sequence"/>
</dbReference>
<dbReference type="GO" id="GO:0005737">
    <property type="term" value="C:cytoplasm"/>
    <property type="evidence" value="ECO:0007669"/>
    <property type="project" value="UniProtKB-ARBA"/>
</dbReference>
<dbReference type="PANTHER" id="PTHR28570">
    <property type="entry name" value="ASPARTYL AMINOPEPTIDASE"/>
    <property type="match status" value="1"/>
</dbReference>
<evidence type="ECO:0000313" key="12">
    <source>
        <dbReference type="EMBL" id="RLY91653.1"/>
    </source>
</evidence>